<comment type="function">
    <text evidence="5">May be an activator protein for the gylABX operon.</text>
</comment>
<evidence type="ECO:0000259" key="7">
    <source>
        <dbReference type="PROSITE" id="PS51077"/>
    </source>
</evidence>
<evidence type="ECO:0000256" key="5">
    <source>
        <dbReference type="ARBA" id="ARBA00058938"/>
    </source>
</evidence>
<dbReference type="InterPro" id="IPR050707">
    <property type="entry name" value="HTH_MetabolicPath_Reg"/>
</dbReference>
<comment type="caution">
    <text evidence="9">The sequence shown here is derived from an EMBL/GenBank/DDBJ whole genome shotgun (WGS) entry which is preliminary data.</text>
</comment>
<dbReference type="EMBL" id="MKQR01000026">
    <property type="protein sequence ID" value="OLR90381.1"/>
    <property type="molecule type" value="Genomic_DNA"/>
</dbReference>
<dbReference type="Pfam" id="PF01614">
    <property type="entry name" value="IclR_C"/>
    <property type="match status" value="1"/>
</dbReference>
<dbReference type="GO" id="GO:0045892">
    <property type="term" value="P:negative regulation of DNA-templated transcription"/>
    <property type="evidence" value="ECO:0007669"/>
    <property type="project" value="TreeGrafter"/>
</dbReference>
<dbReference type="STRING" id="1193682.BJP25_27385"/>
<dbReference type="GO" id="GO:0003700">
    <property type="term" value="F:DNA-binding transcription factor activity"/>
    <property type="evidence" value="ECO:0007669"/>
    <property type="project" value="TreeGrafter"/>
</dbReference>
<dbReference type="Proteomes" id="UP000186040">
    <property type="component" value="Unassembled WGS sequence"/>
</dbReference>
<name>A0A1Q9LEB9_9PSEU</name>
<dbReference type="SMART" id="SM00346">
    <property type="entry name" value="HTH_ICLR"/>
    <property type="match status" value="1"/>
</dbReference>
<keyword evidence="10" id="KW-1185">Reference proteome</keyword>
<reference evidence="9 10" key="1">
    <citation type="submission" date="2016-10" db="EMBL/GenBank/DDBJ databases">
        <title>The Draft Genome Sequence of Actinokineospora bangkokensis 44EHWT reveals the biosynthetic pathway of antifungal compounds Thailandins with unusual extender unit butylmalonyl-CoA.</title>
        <authorList>
            <person name="Greule A."/>
            <person name="Intra B."/>
            <person name="Flemming S."/>
            <person name="Rommel M.G."/>
            <person name="Panbangred W."/>
            <person name="Bechthold A."/>
        </authorList>
    </citation>
    <scope>NUCLEOTIDE SEQUENCE [LARGE SCALE GENOMIC DNA]</scope>
    <source>
        <strain evidence="9 10">44EHW</strain>
    </source>
</reference>
<evidence type="ECO:0000313" key="10">
    <source>
        <dbReference type="Proteomes" id="UP000186040"/>
    </source>
</evidence>
<evidence type="ECO:0000313" key="9">
    <source>
        <dbReference type="EMBL" id="OLR90381.1"/>
    </source>
</evidence>
<protein>
    <recommendedName>
        <fullName evidence="6">Glycerol operon regulatory protein</fullName>
    </recommendedName>
</protein>
<dbReference type="PROSITE" id="PS51077">
    <property type="entry name" value="HTH_ICLR"/>
    <property type="match status" value="1"/>
</dbReference>
<dbReference type="Gene3D" id="3.30.450.40">
    <property type="match status" value="1"/>
</dbReference>
<keyword evidence="3" id="KW-0238">DNA-binding</keyword>
<dbReference type="SUPFAM" id="SSF46785">
    <property type="entry name" value="Winged helix' DNA-binding domain"/>
    <property type="match status" value="1"/>
</dbReference>
<organism evidence="9 10">
    <name type="scientific">Actinokineospora bangkokensis</name>
    <dbReference type="NCBI Taxonomy" id="1193682"/>
    <lineage>
        <taxon>Bacteria</taxon>
        <taxon>Bacillati</taxon>
        <taxon>Actinomycetota</taxon>
        <taxon>Actinomycetes</taxon>
        <taxon>Pseudonocardiales</taxon>
        <taxon>Pseudonocardiaceae</taxon>
        <taxon>Actinokineospora</taxon>
    </lineage>
</organism>
<dbReference type="PANTHER" id="PTHR30136">
    <property type="entry name" value="HELIX-TURN-HELIX TRANSCRIPTIONAL REGULATOR, ICLR FAMILY"/>
    <property type="match status" value="1"/>
</dbReference>
<keyword evidence="4" id="KW-0804">Transcription</keyword>
<dbReference type="PANTHER" id="PTHR30136:SF35">
    <property type="entry name" value="HTH-TYPE TRANSCRIPTIONAL REGULATOR RV1719"/>
    <property type="match status" value="1"/>
</dbReference>
<evidence type="ECO:0000256" key="1">
    <source>
        <dbReference type="ARBA" id="ARBA00022798"/>
    </source>
</evidence>
<dbReference type="OrthoDB" id="3734039at2"/>
<dbReference type="SUPFAM" id="SSF55781">
    <property type="entry name" value="GAF domain-like"/>
    <property type="match status" value="1"/>
</dbReference>
<dbReference type="GO" id="GO:0003677">
    <property type="term" value="F:DNA binding"/>
    <property type="evidence" value="ECO:0007669"/>
    <property type="project" value="UniProtKB-KW"/>
</dbReference>
<gene>
    <name evidence="9" type="ORF">BJP25_27385</name>
</gene>
<accession>A0A1Q9LEB9</accession>
<dbReference type="InterPro" id="IPR036388">
    <property type="entry name" value="WH-like_DNA-bd_sf"/>
</dbReference>
<keyword evidence="2" id="KW-0805">Transcription regulation</keyword>
<sequence>MGGSSDVPALRRGLAVLRLLATKAGPVTAAAVARELGLPRSTTYHLLSELTAAGFVTHLPEERRYGLGVAAFEVGSAYTRHDPLERLGRPVLARLARTTGCAAHLGVLHGAETLYLVRELPPLAHTVTDVGVRIPAHLPASGRAMLAHLPAAQVRAQFPTRQSFTGRTDRGPTSLPRLRALLTRERQRGWAVEDGYVTPGHASVAAPVRDHNGTPIAAISSTFRHECAPECGQTWPDLAHATQHAADELSTRIGGRTTPT</sequence>
<dbReference type="AlphaFoldDB" id="A0A1Q9LEB9"/>
<dbReference type="Gene3D" id="1.10.10.10">
    <property type="entry name" value="Winged helix-like DNA-binding domain superfamily/Winged helix DNA-binding domain"/>
    <property type="match status" value="1"/>
</dbReference>
<dbReference type="InterPro" id="IPR036390">
    <property type="entry name" value="WH_DNA-bd_sf"/>
</dbReference>
<keyword evidence="1" id="KW-0319">Glycerol metabolism</keyword>
<evidence type="ECO:0000256" key="4">
    <source>
        <dbReference type="ARBA" id="ARBA00023163"/>
    </source>
</evidence>
<feature type="domain" description="IclR-ED" evidence="8">
    <location>
        <begin position="70"/>
        <end position="255"/>
    </location>
</feature>
<dbReference type="InterPro" id="IPR014757">
    <property type="entry name" value="Tscrpt_reg_IclR_C"/>
</dbReference>
<evidence type="ECO:0000256" key="3">
    <source>
        <dbReference type="ARBA" id="ARBA00023125"/>
    </source>
</evidence>
<proteinExistence type="predicted"/>
<dbReference type="CDD" id="cd00090">
    <property type="entry name" value="HTH_ARSR"/>
    <property type="match status" value="1"/>
</dbReference>
<dbReference type="PROSITE" id="PS51078">
    <property type="entry name" value="ICLR_ED"/>
    <property type="match status" value="1"/>
</dbReference>
<dbReference type="InterPro" id="IPR029016">
    <property type="entry name" value="GAF-like_dom_sf"/>
</dbReference>
<dbReference type="FunFam" id="1.10.10.10:FF:000056">
    <property type="entry name" value="IclR family transcriptional regulator"/>
    <property type="match status" value="1"/>
</dbReference>
<dbReference type="Pfam" id="PF09339">
    <property type="entry name" value="HTH_IclR"/>
    <property type="match status" value="1"/>
</dbReference>
<evidence type="ECO:0000259" key="8">
    <source>
        <dbReference type="PROSITE" id="PS51078"/>
    </source>
</evidence>
<dbReference type="InterPro" id="IPR005471">
    <property type="entry name" value="Tscrpt_reg_IclR_N"/>
</dbReference>
<evidence type="ECO:0000256" key="2">
    <source>
        <dbReference type="ARBA" id="ARBA00023015"/>
    </source>
</evidence>
<dbReference type="InterPro" id="IPR011991">
    <property type="entry name" value="ArsR-like_HTH"/>
</dbReference>
<dbReference type="GO" id="GO:0006071">
    <property type="term" value="P:glycerol metabolic process"/>
    <property type="evidence" value="ECO:0007669"/>
    <property type="project" value="UniProtKB-KW"/>
</dbReference>
<dbReference type="RefSeq" id="WP_075977055.1">
    <property type="nucleotide sequence ID" value="NZ_MKQR01000026.1"/>
</dbReference>
<evidence type="ECO:0000256" key="6">
    <source>
        <dbReference type="ARBA" id="ARBA00070406"/>
    </source>
</evidence>
<feature type="domain" description="HTH iclR-type" evidence="7">
    <location>
        <begin position="7"/>
        <end position="69"/>
    </location>
</feature>